<keyword evidence="2" id="KW-1185">Reference proteome</keyword>
<dbReference type="InterPro" id="IPR052555">
    <property type="entry name" value="dCTP_Pyrophosphatase"/>
</dbReference>
<dbReference type="GO" id="GO:0006253">
    <property type="term" value="P:dCTP catabolic process"/>
    <property type="evidence" value="ECO:0007669"/>
    <property type="project" value="TreeGrafter"/>
</dbReference>
<dbReference type="PANTHER" id="PTHR46523">
    <property type="entry name" value="DCTP PYROPHOSPHATASE 1"/>
    <property type="match status" value="1"/>
</dbReference>
<evidence type="ECO:0000313" key="2">
    <source>
        <dbReference type="Proteomes" id="UP000318103"/>
    </source>
</evidence>
<dbReference type="PANTHER" id="PTHR46523:SF1">
    <property type="entry name" value="DCTP PYROPHOSPHATASE 1"/>
    <property type="match status" value="1"/>
</dbReference>
<dbReference type="OrthoDB" id="9791898at2"/>
<organism evidence="1 2">
    <name type="scientific">Streptomyces puniciscabiei</name>
    <dbReference type="NCBI Taxonomy" id="164348"/>
    <lineage>
        <taxon>Bacteria</taxon>
        <taxon>Bacillati</taxon>
        <taxon>Actinomycetota</taxon>
        <taxon>Actinomycetes</taxon>
        <taxon>Kitasatosporales</taxon>
        <taxon>Streptomycetaceae</taxon>
        <taxon>Streptomyces</taxon>
    </lineage>
</organism>
<dbReference type="AlphaFoldDB" id="A0A542UEH9"/>
<accession>A0A542UEH9</accession>
<dbReference type="Proteomes" id="UP000318103">
    <property type="component" value="Unassembled WGS sequence"/>
</dbReference>
<dbReference type="Gene3D" id="1.10.287.1080">
    <property type="entry name" value="MazG-like"/>
    <property type="match status" value="1"/>
</dbReference>
<dbReference type="CDD" id="cd11537">
    <property type="entry name" value="NTP-PPase_RS21-C6_like"/>
    <property type="match status" value="1"/>
</dbReference>
<protein>
    <submittedName>
        <fullName evidence="1">NTP pyrophosphatase (Non-canonical NTP hydrolase)</fullName>
    </submittedName>
</protein>
<gene>
    <name evidence="1" type="ORF">FB563_2422</name>
</gene>
<keyword evidence="1" id="KW-0378">Hydrolase</keyword>
<dbReference type="EMBL" id="VFNX01000001">
    <property type="protein sequence ID" value="TQK97456.1"/>
    <property type="molecule type" value="Genomic_DNA"/>
</dbReference>
<dbReference type="SUPFAM" id="SSF101386">
    <property type="entry name" value="all-alpha NTP pyrophosphatases"/>
    <property type="match status" value="1"/>
</dbReference>
<dbReference type="GO" id="GO:0005829">
    <property type="term" value="C:cytosol"/>
    <property type="evidence" value="ECO:0007669"/>
    <property type="project" value="TreeGrafter"/>
</dbReference>
<dbReference type="RefSeq" id="WP_055709124.1">
    <property type="nucleotide sequence ID" value="NZ_JBPJFI010000001.1"/>
</dbReference>
<comment type="caution">
    <text evidence="1">The sequence shown here is derived from an EMBL/GenBank/DDBJ whole genome shotgun (WGS) entry which is preliminary data.</text>
</comment>
<reference evidence="1 2" key="1">
    <citation type="submission" date="2019-06" db="EMBL/GenBank/DDBJ databases">
        <title>Sequencing the genomes of 1000 actinobacteria strains.</title>
        <authorList>
            <person name="Klenk H.-P."/>
        </authorList>
    </citation>
    <scope>NUCLEOTIDE SEQUENCE [LARGE SCALE GENOMIC DNA]</scope>
    <source>
        <strain evidence="1 2">DSM 41929</strain>
    </source>
</reference>
<evidence type="ECO:0000313" key="1">
    <source>
        <dbReference type="EMBL" id="TQK97456.1"/>
    </source>
</evidence>
<name>A0A542UEH9_9ACTN</name>
<dbReference type="InterPro" id="IPR025984">
    <property type="entry name" value="DCTPP"/>
</dbReference>
<dbReference type="GO" id="GO:0042262">
    <property type="term" value="P:DNA protection"/>
    <property type="evidence" value="ECO:0007669"/>
    <property type="project" value="TreeGrafter"/>
</dbReference>
<sequence>MSDLDQYADELHSFVAARGWDAFQNPKNLAMALGGESGELLALLQWLTPEEAAARPFEDPEFRRELAHELADILNYLLRLSRSAGIDLLAAAREKLALNEQRYPVELARGNALKYDRLAEAGEQA</sequence>
<dbReference type="GO" id="GO:0047840">
    <property type="term" value="F:dCTP diphosphatase activity"/>
    <property type="evidence" value="ECO:0007669"/>
    <property type="project" value="TreeGrafter"/>
</dbReference>
<proteinExistence type="predicted"/>
<dbReference type="PIRSF" id="PIRSF029826">
    <property type="entry name" value="UCP029826_pph"/>
    <property type="match status" value="1"/>
</dbReference>